<name>A0AAJ5TCZ0_9BACT</name>
<dbReference type="EMBL" id="LR214971">
    <property type="protein sequence ID" value="VEU62744.1"/>
    <property type="molecule type" value="Genomic_DNA"/>
</dbReference>
<keyword evidence="2" id="KW-0732">Signal</keyword>
<evidence type="ECO:0000256" key="2">
    <source>
        <dbReference type="SAM" id="SignalP"/>
    </source>
</evidence>
<organism evidence="3 4">
    <name type="scientific">Mesomycoplasma dispar</name>
    <dbReference type="NCBI Taxonomy" id="86660"/>
    <lineage>
        <taxon>Bacteria</taxon>
        <taxon>Bacillati</taxon>
        <taxon>Mycoplasmatota</taxon>
        <taxon>Mycoplasmoidales</taxon>
        <taxon>Metamycoplasmataceae</taxon>
        <taxon>Mesomycoplasma</taxon>
    </lineage>
</organism>
<feature type="region of interest" description="Disordered" evidence="1">
    <location>
        <begin position="33"/>
        <end position="136"/>
    </location>
</feature>
<dbReference type="AlphaFoldDB" id="A0AAJ5TCZ0"/>
<dbReference type="Proteomes" id="UP000289629">
    <property type="component" value="Chromosome"/>
</dbReference>
<proteinExistence type="predicted"/>
<keyword evidence="3" id="KW-0449">Lipoprotein</keyword>
<gene>
    <name evidence="3" type="ORF">NCTC10125_00760</name>
</gene>
<evidence type="ECO:0000313" key="3">
    <source>
        <dbReference type="EMBL" id="VEU62744.1"/>
    </source>
</evidence>
<evidence type="ECO:0000256" key="1">
    <source>
        <dbReference type="SAM" id="MobiDB-lite"/>
    </source>
</evidence>
<feature type="chain" id="PRO_5042573787" evidence="2">
    <location>
        <begin position="27"/>
        <end position="531"/>
    </location>
</feature>
<sequence length="531" mass="60243">MKKKKWMLLFSNFSAIFLLSAGCSVASNVPLSKKEKVENPNNNNNNNENQKPGDSNGEIKNPILSVKPKPDPLPPKAPEKPTEPPEKPDITVEKPKKEKPPAIDDDKKQPVLPDPNKGKTQEKPIDSGKNKEKPKEKPIVKVFNPREEQKKSDIELARLKGHLSTLPNTLYVTNSMQSSYPQTIIYKGKNDYKNFSYVNFVDPIEGLDEAKYDAKLDFSNAKTTGNSNNNKDPIEDVLLVLISKEDLSLRDSKKVKLLYQKGEKKYTLKAKNLPDGFKNIFPSFLAFALLNKDKDDVISLPFFNKLDFILPNQNFGVGLKDAFVEFSSSDNSDEVEKNKYGFDIVSAQPDDENGKLKLNLQLWKIVGNTDVKEFFSKIESVEFSGLAKNSSNVYQIALAKKDLELKLLSDELKKTLLEKDLNDFTKNAFLKELLDKLYVEINADVNNKWVKLSETKSEKWLVFPQIQYVNLDSTQLTNKLELKKEGTKISWSLELESFLLENGQTLTPKGEFLFGNKKIHKITGEFDLNQI</sequence>
<feature type="compositionally biased region" description="Low complexity" evidence="1">
    <location>
        <begin position="39"/>
        <end position="49"/>
    </location>
</feature>
<accession>A0AAJ5TCZ0</accession>
<dbReference type="NCBIfam" id="NF045959">
    <property type="entry name" value="LppA_rel_LP"/>
    <property type="match status" value="1"/>
</dbReference>
<feature type="compositionally biased region" description="Basic and acidic residues" evidence="1">
    <location>
        <begin position="116"/>
        <end position="136"/>
    </location>
</feature>
<dbReference type="PROSITE" id="PS51257">
    <property type="entry name" value="PROKAR_LIPOPROTEIN"/>
    <property type="match status" value="1"/>
</dbReference>
<dbReference type="KEGG" id="mds:MDIS_04015"/>
<reference evidence="3 4" key="1">
    <citation type="submission" date="2019-01" db="EMBL/GenBank/DDBJ databases">
        <authorList>
            <consortium name="Pathogen Informatics"/>
        </authorList>
    </citation>
    <scope>NUCLEOTIDE SEQUENCE [LARGE SCALE GENOMIC DNA]</scope>
    <source>
        <strain evidence="3 4">NCTC10125</strain>
    </source>
</reference>
<feature type="compositionally biased region" description="Basic and acidic residues" evidence="1">
    <location>
        <begin position="77"/>
        <end position="109"/>
    </location>
</feature>
<feature type="signal peptide" evidence="2">
    <location>
        <begin position="1"/>
        <end position="26"/>
    </location>
</feature>
<evidence type="ECO:0000313" key="4">
    <source>
        <dbReference type="Proteomes" id="UP000289629"/>
    </source>
</evidence>
<protein>
    <submittedName>
        <fullName evidence="3">Mycoides cluster lipoprotein, LppA/P72 family</fullName>
    </submittedName>
</protein>